<dbReference type="PANTHER" id="PTHR33223:SF3">
    <property type="match status" value="1"/>
</dbReference>
<feature type="domain" description="Retrotransposon gag" evidence="1">
    <location>
        <begin position="213"/>
        <end position="303"/>
    </location>
</feature>
<reference evidence="2" key="1">
    <citation type="submission" date="2018-05" db="EMBL/GenBank/DDBJ databases">
        <title>Draft genome of Mucuna pruriens seed.</title>
        <authorList>
            <person name="Nnadi N.E."/>
            <person name="Vos R."/>
            <person name="Hasami M.H."/>
            <person name="Devisetty U.K."/>
            <person name="Aguiy J.C."/>
        </authorList>
    </citation>
    <scope>NUCLEOTIDE SEQUENCE [LARGE SCALE GENOMIC DNA]</scope>
    <source>
        <strain evidence="2">JCA_2017</strain>
    </source>
</reference>
<dbReference type="AlphaFoldDB" id="A0A371HYG0"/>
<dbReference type="Pfam" id="PF03732">
    <property type="entry name" value="Retrotrans_gag"/>
    <property type="match status" value="1"/>
</dbReference>
<evidence type="ECO:0000313" key="3">
    <source>
        <dbReference type="Proteomes" id="UP000257109"/>
    </source>
</evidence>
<accession>A0A371HYG0</accession>
<keyword evidence="3" id="KW-1185">Reference proteome</keyword>
<dbReference type="PANTHER" id="PTHR33223">
    <property type="entry name" value="CCHC-TYPE DOMAIN-CONTAINING PROTEIN"/>
    <property type="match status" value="1"/>
</dbReference>
<dbReference type="InterPro" id="IPR005162">
    <property type="entry name" value="Retrotrans_gag_dom"/>
</dbReference>
<evidence type="ECO:0000313" key="2">
    <source>
        <dbReference type="EMBL" id="RDY07846.1"/>
    </source>
</evidence>
<proteinExistence type="predicted"/>
<sequence length="338" mass="38283">MAFLSIEEVQRDQLDYQRILVDLILSILASGGEPSPSTMAIVVEDGIIECRPCSAFSRAESKSLCRDHLVSLSAEGISASAETNHHPTLRFCITSTTKNKLIKLAPLRGTQLCTDNSVASSNIFAKPVQMENNDGTLKELATPDVVYQPWCIQYPQLEPAQTYELKSGLIHLLPKFHGLVGEDPHKHLKEFHVVCSAMRPQGIPEDYIKMKEFPFSLDGATKDWLYLQPVLINTWGDMKRMFLEKFFLTSRTATIRKEICGIRQHTRETLHEYWERFNKICATCPHHQISEQLLIQYFYQGLSMMDRSMIDASSGGALMDKTPTTARHLIFNMASNTQ</sequence>
<feature type="non-terminal residue" evidence="2">
    <location>
        <position position="1"/>
    </location>
</feature>
<comment type="caution">
    <text evidence="2">The sequence shown here is derived from an EMBL/GenBank/DDBJ whole genome shotgun (WGS) entry which is preliminary data.</text>
</comment>
<gene>
    <name evidence="2" type="ORF">CR513_07985</name>
</gene>
<evidence type="ECO:0000259" key="1">
    <source>
        <dbReference type="Pfam" id="PF03732"/>
    </source>
</evidence>
<dbReference type="Proteomes" id="UP000257109">
    <property type="component" value="Unassembled WGS sequence"/>
</dbReference>
<protein>
    <recommendedName>
        <fullName evidence="1">Retrotransposon gag domain-containing protein</fullName>
    </recommendedName>
</protein>
<dbReference type="OrthoDB" id="1749511at2759"/>
<organism evidence="2 3">
    <name type="scientific">Mucuna pruriens</name>
    <name type="common">Velvet bean</name>
    <name type="synonym">Dolichos pruriens</name>
    <dbReference type="NCBI Taxonomy" id="157652"/>
    <lineage>
        <taxon>Eukaryota</taxon>
        <taxon>Viridiplantae</taxon>
        <taxon>Streptophyta</taxon>
        <taxon>Embryophyta</taxon>
        <taxon>Tracheophyta</taxon>
        <taxon>Spermatophyta</taxon>
        <taxon>Magnoliopsida</taxon>
        <taxon>eudicotyledons</taxon>
        <taxon>Gunneridae</taxon>
        <taxon>Pentapetalae</taxon>
        <taxon>rosids</taxon>
        <taxon>fabids</taxon>
        <taxon>Fabales</taxon>
        <taxon>Fabaceae</taxon>
        <taxon>Papilionoideae</taxon>
        <taxon>50 kb inversion clade</taxon>
        <taxon>NPAAA clade</taxon>
        <taxon>indigoferoid/millettioid clade</taxon>
        <taxon>Phaseoleae</taxon>
        <taxon>Mucuna</taxon>
    </lineage>
</organism>
<name>A0A371HYG0_MUCPR</name>
<dbReference type="EMBL" id="QJKJ01001387">
    <property type="protein sequence ID" value="RDY07846.1"/>
    <property type="molecule type" value="Genomic_DNA"/>
</dbReference>